<dbReference type="PROSITE" id="PS00108">
    <property type="entry name" value="PROTEIN_KINASE_ST"/>
    <property type="match status" value="1"/>
</dbReference>
<feature type="region of interest" description="Disordered" evidence="11">
    <location>
        <begin position="426"/>
        <end position="479"/>
    </location>
</feature>
<evidence type="ECO:0000256" key="9">
    <source>
        <dbReference type="PROSITE-ProRule" id="PRU10141"/>
    </source>
</evidence>
<keyword evidence="14" id="KW-1185">Reference proteome</keyword>
<dbReference type="STRING" id="1504633.A0A2T7CYP7"/>
<dbReference type="SUPFAM" id="SSF56112">
    <property type="entry name" value="Protein kinase-like (PK-like)"/>
    <property type="match status" value="1"/>
</dbReference>
<dbReference type="InterPro" id="IPR001245">
    <property type="entry name" value="Ser-Thr/Tyr_kinase_cat_dom"/>
</dbReference>
<name>A0A2T7CYP7_9POAL</name>
<evidence type="ECO:0000256" key="10">
    <source>
        <dbReference type="RuleBase" id="RU000304"/>
    </source>
</evidence>
<feature type="compositionally biased region" description="Low complexity" evidence="11">
    <location>
        <begin position="24"/>
        <end position="33"/>
    </location>
</feature>
<keyword evidence="6 9" id="KW-0067">ATP-binding</keyword>
<dbReference type="PANTHER" id="PTHR45621">
    <property type="entry name" value="OS01G0588500 PROTEIN-RELATED"/>
    <property type="match status" value="1"/>
</dbReference>
<feature type="compositionally biased region" description="Basic and acidic residues" evidence="11">
    <location>
        <begin position="434"/>
        <end position="447"/>
    </location>
</feature>
<evidence type="ECO:0000313" key="13">
    <source>
        <dbReference type="EMBL" id="PUZ48459.1"/>
    </source>
</evidence>
<keyword evidence="3" id="KW-0808">Transferase</keyword>
<feature type="compositionally biased region" description="Low complexity" evidence="11">
    <location>
        <begin position="458"/>
        <end position="479"/>
    </location>
</feature>
<accession>A0A2T7CYP7</accession>
<dbReference type="OrthoDB" id="4062651at2759"/>
<dbReference type="Proteomes" id="UP000244336">
    <property type="component" value="Chromosome 7"/>
</dbReference>
<gene>
    <name evidence="13" type="ORF">GQ55_7G246500</name>
</gene>
<dbReference type="Gene3D" id="1.10.510.10">
    <property type="entry name" value="Transferase(Phosphotransferase) domain 1"/>
    <property type="match status" value="1"/>
</dbReference>
<dbReference type="FunFam" id="1.10.510.10:FF:001023">
    <property type="entry name" value="Os07g0541700 protein"/>
    <property type="match status" value="1"/>
</dbReference>
<organism evidence="13 14">
    <name type="scientific">Panicum hallii var. hallii</name>
    <dbReference type="NCBI Taxonomy" id="1504633"/>
    <lineage>
        <taxon>Eukaryota</taxon>
        <taxon>Viridiplantae</taxon>
        <taxon>Streptophyta</taxon>
        <taxon>Embryophyta</taxon>
        <taxon>Tracheophyta</taxon>
        <taxon>Spermatophyta</taxon>
        <taxon>Magnoliopsida</taxon>
        <taxon>Liliopsida</taxon>
        <taxon>Poales</taxon>
        <taxon>Poaceae</taxon>
        <taxon>PACMAD clade</taxon>
        <taxon>Panicoideae</taxon>
        <taxon>Panicodae</taxon>
        <taxon>Paniceae</taxon>
        <taxon>Panicinae</taxon>
        <taxon>Panicum</taxon>
        <taxon>Panicum sect. Panicum</taxon>
    </lineage>
</organism>
<keyword evidence="2 10" id="KW-0723">Serine/threonine-protein kinase</keyword>
<dbReference type="Gramene" id="PUZ48459">
    <property type="protein sequence ID" value="PUZ48459"/>
    <property type="gene ID" value="GQ55_7G246500"/>
</dbReference>
<dbReference type="Pfam" id="PF07714">
    <property type="entry name" value="PK_Tyr_Ser-Thr"/>
    <property type="match status" value="1"/>
</dbReference>
<evidence type="ECO:0000256" key="4">
    <source>
        <dbReference type="ARBA" id="ARBA00022741"/>
    </source>
</evidence>
<evidence type="ECO:0000256" key="5">
    <source>
        <dbReference type="ARBA" id="ARBA00022777"/>
    </source>
</evidence>
<evidence type="ECO:0000256" key="8">
    <source>
        <dbReference type="ARBA" id="ARBA00048679"/>
    </source>
</evidence>
<dbReference type="Gene3D" id="3.30.200.20">
    <property type="entry name" value="Phosphorylase Kinase, domain 1"/>
    <property type="match status" value="1"/>
</dbReference>
<evidence type="ECO:0000256" key="2">
    <source>
        <dbReference type="ARBA" id="ARBA00022527"/>
    </source>
</evidence>
<evidence type="ECO:0000256" key="3">
    <source>
        <dbReference type="ARBA" id="ARBA00022679"/>
    </source>
</evidence>
<reference evidence="13 14" key="1">
    <citation type="submission" date="2018-04" db="EMBL/GenBank/DDBJ databases">
        <title>WGS assembly of Panicum hallii var. hallii HAL2.</title>
        <authorList>
            <person name="Lovell J."/>
            <person name="Jenkins J."/>
            <person name="Lowry D."/>
            <person name="Mamidi S."/>
            <person name="Sreedasyam A."/>
            <person name="Weng X."/>
            <person name="Barry K."/>
            <person name="Bonette J."/>
            <person name="Campitelli B."/>
            <person name="Daum C."/>
            <person name="Gordon S."/>
            <person name="Gould B."/>
            <person name="Lipzen A."/>
            <person name="MacQueen A."/>
            <person name="Palacio-Mejia J."/>
            <person name="Plott C."/>
            <person name="Shakirov E."/>
            <person name="Shu S."/>
            <person name="Yoshinaga Y."/>
            <person name="Zane M."/>
            <person name="Rokhsar D."/>
            <person name="Grimwood J."/>
            <person name="Schmutz J."/>
            <person name="Juenger T."/>
        </authorList>
    </citation>
    <scope>NUCLEOTIDE SEQUENCE [LARGE SCALE GENOMIC DNA]</scope>
    <source>
        <strain evidence="14">cv. HAL2</strain>
    </source>
</reference>
<dbReference type="EMBL" id="CM009755">
    <property type="protein sequence ID" value="PUZ48459.1"/>
    <property type="molecule type" value="Genomic_DNA"/>
</dbReference>
<protein>
    <recommendedName>
        <fullName evidence="1">non-specific serine/threonine protein kinase</fullName>
        <ecNumber evidence="1">2.7.11.1</ecNumber>
    </recommendedName>
</protein>
<feature type="region of interest" description="Disordered" evidence="11">
    <location>
        <begin position="1"/>
        <end position="74"/>
    </location>
</feature>
<feature type="domain" description="Protein kinase" evidence="12">
    <location>
        <begin position="105"/>
        <end position="423"/>
    </location>
</feature>
<dbReference type="InterPro" id="IPR008271">
    <property type="entry name" value="Ser/Thr_kinase_AS"/>
</dbReference>
<proteinExistence type="inferred from homology"/>
<evidence type="ECO:0000313" key="14">
    <source>
        <dbReference type="Proteomes" id="UP000244336"/>
    </source>
</evidence>
<evidence type="ECO:0000256" key="1">
    <source>
        <dbReference type="ARBA" id="ARBA00012513"/>
    </source>
</evidence>
<comment type="catalytic activity">
    <reaction evidence="8">
        <text>L-seryl-[protein] + ATP = O-phospho-L-seryl-[protein] + ADP + H(+)</text>
        <dbReference type="Rhea" id="RHEA:17989"/>
        <dbReference type="Rhea" id="RHEA-COMP:9863"/>
        <dbReference type="Rhea" id="RHEA-COMP:11604"/>
        <dbReference type="ChEBI" id="CHEBI:15378"/>
        <dbReference type="ChEBI" id="CHEBI:29999"/>
        <dbReference type="ChEBI" id="CHEBI:30616"/>
        <dbReference type="ChEBI" id="CHEBI:83421"/>
        <dbReference type="ChEBI" id="CHEBI:456216"/>
        <dbReference type="EC" id="2.7.11.1"/>
    </reaction>
</comment>
<dbReference type="InterPro" id="IPR017441">
    <property type="entry name" value="Protein_kinase_ATP_BS"/>
</dbReference>
<comment type="catalytic activity">
    <reaction evidence="7">
        <text>L-threonyl-[protein] + ATP = O-phospho-L-threonyl-[protein] + ADP + H(+)</text>
        <dbReference type="Rhea" id="RHEA:46608"/>
        <dbReference type="Rhea" id="RHEA-COMP:11060"/>
        <dbReference type="Rhea" id="RHEA-COMP:11605"/>
        <dbReference type="ChEBI" id="CHEBI:15378"/>
        <dbReference type="ChEBI" id="CHEBI:30013"/>
        <dbReference type="ChEBI" id="CHEBI:30616"/>
        <dbReference type="ChEBI" id="CHEBI:61977"/>
        <dbReference type="ChEBI" id="CHEBI:456216"/>
        <dbReference type="EC" id="2.7.11.1"/>
    </reaction>
</comment>
<dbReference type="InterPro" id="IPR050823">
    <property type="entry name" value="Plant_Ser_Thr_Prot_Kinase"/>
</dbReference>
<dbReference type="CDD" id="cd14066">
    <property type="entry name" value="STKc_IRAK"/>
    <property type="match status" value="1"/>
</dbReference>
<sequence>MGNCLGSEEPELEPVNSAGRHGQPQAAPARALPMAPPEPDPSMSMSSSGHPSSRSPGSSMSSVATTRSGSSSSSLAAAYPEGRILEAPNLRVFTFAELRSATRNFKPDTVLGEGGFGRVYKGWVDEKTMNPTRSGIGMVVAVKKLNPESVQGLQEWQSEVNFLGRLSHPNLVRLLGYCVEDRELLLVYEFMPKGSLENHLFRKGGSFEPIPWNLRLRIAIGAARGLAFLHTSEKQIIYRDFKASNILLDTHYNAKLSDFGLAKNGPTGGDSHVTTRVMGTYGYAAPEYVATGSVSYPSTARASVRIQRMSPKLIRTCSPAYVCTGHLYVKSDVYGFGVVLLEMLTGLRALDTGRPAQQHNLVDWAKPYLADRRKLARLVDPRLEGQYPSKAALQAAQLTLRCLEGDPRSRPSMAEVVAALEEIEQIRARPKGGTTREERRRERDDAATAHGHHRSSRPRSWSGRPGGSSSHHQSPSTAR</sequence>
<dbReference type="PROSITE" id="PS50011">
    <property type="entry name" value="PROTEIN_KINASE_DOM"/>
    <property type="match status" value="1"/>
</dbReference>
<dbReference type="InterPro" id="IPR011009">
    <property type="entry name" value="Kinase-like_dom_sf"/>
</dbReference>
<comment type="similarity">
    <text evidence="10">Belongs to the protein kinase superfamily.</text>
</comment>
<dbReference type="AlphaFoldDB" id="A0A2T7CYP7"/>
<dbReference type="GO" id="GO:0005524">
    <property type="term" value="F:ATP binding"/>
    <property type="evidence" value="ECO:0007669"/>
    <property type="project" value="UniProtKB-UniRule"/>
</dbReference>
<dbReference type="GO" id="GO:0004674">
    <property type="term" value="F:protein serine/threonine kinase activity"/>
    <property type="evidence" value="ECO:0007669"/>
    <property type="project" value="UniProtKB-KW"/>
</dbReference>
<evidence type="ECO:0000256" key="11">
    <source>
        <dbReference type="SAM" id="MobiDB-lite"/>
    </source>
</evidence>
<dbReference type="FunFam" id="3.30.200.20:FF:000228">
    <property type="entry name" value="Serine/threonine-protein kinase BIK1"/>
    <property type="match status" value="1"/>
</dbReference>
<dbReference type="Pfam" id="PF00069">
    <property type="entry name" value="Pkinase"/>
    <property type="match status" value="1"/>
</dbReference>
<feature type="binding site" evidence="9">
    <location>
        <position position="144"/>
    </location>
    <ligand>
        <name>ATP</name>
        <dbReference type="ChEBI" id="CHEBI:30616"/>
    </ligand>
</feature>
<dbReference type="InterPro" id="IPR000719">
    <property type="entry name" value="Prot_kinase_dom"/>
</dbReference>
<dbReference type="PROSITE" id="PS00107">
    <property type="entry name" value="PROTEIN_KINASE_ATP"/>
    <property type="match status" value="1"/>
</dbReference>
<feature type="compositionally biased region" description="Low complexity" evidence="11">
    <location>
        <begin position="41"/>
        <end position="74"/>
    </location>
</feature>
<dbReference type="EC" id="2.7.11.1" evidence="1"/>
<evidence type="ECO:0000259" key="12">
    <source>
        <dbReference type="PROSITE" id="PS50011"/>
    </source>
</evidence>
<keyword evidence="5" id="KW-0418">Kinase</keyword>
<keyword evidence="4 9" id="KW-0547">Nucleotide-binding</keyword>
<evidence type="ECO:0000256" key="7">
    <source>
        <dbReference type="ARBA" id="ARBA00047899"/>
    </source>
</evidence>
<evidence type="ECO:0000256" key="6">
    <source>
        <dbReference type="ARBA" id="ARBA00022840"/>
    </source>
</evidence>